<evidence type="ECO:0000259" key="3">
    <source>
        <dbReference type="PROSITE" id="PS50966"/>
    </source>
</evidence>
<feature type="region of interest" description="Disordered" evidence="2">
    <location>
        <begin position="1"/>
        <end position="40"/>
    </location>
</feature>
<evidence type="ECO:0000256" key="2">
    <source>
        <dbReference type="SAM" id="MobiDB-lite"/>
    </source>
</evidence>
<proteinExistence type="predicted"/>
<keyword evidence="1" id="KW-0862">Zinc</keyword>
<protein>
    <submittedName>
        <fullName evidence="4">SWIM zinc finger family protein</fullName>
    </submittedName>
</protein>
<name>A0ABW5FMH8_9PSEU</name>
<keyword evidence="1" id="KW-0479">Metal-binding</keyword>
<dbReference type="Proteomes" id="UP001597417">
    <property type="component" value="Unassembled WGS sequence"/>
</dbReference>
<dbReference type="PROSITE" id="PS50966">
    <property type="entry name" value="ZF_SWIM"/>
    <property type="match status" value="1"/>
</dbReference>
<evidence type="ECO:0000256" key="1">
    <source>
        <dbReference type="PROSITE-ProRule" id="PRU00325"/>
    </source>
</evidence>
<sequence length="462" mass="49635">MSRLTHTVQYSRPSAVRPGIDGTRSLDLATSGGSTSRGRPAHPRFYSGFLTEPAAAAAAVLAVADVASARYDRRDLSRFLDPVVTGNGDRLRWESFSACCGVYARLDLLREGLDGDEIGYGTTNVDVNEPLRDALSHIGREDPLYLRVGSDEVAVTTVDGEVVEKKVPLSDRWLRGFAEAAAITAGFDLRAELPAAEAITFLRTAFRPGRGSSTVWMMPAGRSLRPTTRPGPGAVCLAGGQRLVSLRRVLRHATGLRVYGPSVDRLDTVASSAWEVLLPGMRLTFVLSPEFGRGFSGEGAALDALASDGAGVDGELLAMLLSWEPRLDPRNLAVRSGLTPQQVRAALAWLGASGRIGFDLADSAYFHRELPYEAQRVDKHNPRLRAARELVDAGAVVLDDDGEGATVTSNGKVHRVRCADSSPACTCQWWTTYRGGRGPCKHALAVTITRRSAVQAAKEISQ</sequence>
<reference evidence="5" key="1">
    <citation type="journal article" date="2019" name="Int. J. Syst. Evol. Microbiol.">
        <title>The Global Catalogue of Microorganisms (GCM) 10K type strain sequencing project: providing services to taxonomists for standard genome sequencing and annotation.</title>
        <authorList>
            <consortium name="The Broad Institute Genomics Platform"/>
            <consortium name="The Broad Institute Genome Sequencing Center for Infectious Disease"/>
            <person name="Wu L."/>
            <person name="Ma J."/>
        </authorList>
    </citation>
    <scope>NUCLEOTIDE SEQUENCE [LARGE SCALE GENOMIC DNA]</scope>
    <source>
        <strain evidence="5">CGMCC 4.7645</strain>
    </source>
</reference>
<dbReference type="EMBL" id="JBHUKR010000004">
    <property type="protein sequence ID" value="MFD2415226.1"/>
    <property type="molecule type" value="Genomic_DNA"/>
</dbReference>
<evidence type="ECO:0000313" key="5">
    <source>
        <dbReference type="Proteomes" id="UP001597417"/>
    </source>
</evidence>
<keyword evidence="1" id="KW-0863">Zinc-finger</keyword>
<accession>A0ABW5FMH8</accession>
<evidence type="ECO:0000313" key="4">
    <source>
        <dbReference type="EMBL" id="MFD2415226.1"/>
    </source>
</evidence>
<dbReference type="InterPro" id="IPR007527">
    <property type="entry name" value="Znf_SWIM"/>
</dbReference>
<organism evidence="4 5">
    <name type="scientific">Amycolatopsis pigmentata</name>
    <dbReference type="NCBI Taxonomy" id="450801"/>
    <lineage>
        <taxon>Bacteria</taxon>
        <taxon>Bacillati</taxon>
        <taxon>Actinomycetota</taxon>
        <taxon>Actinomycetes</taxon>
        <taxon>Pseudonocardiales</taxon>
        <taxon>Pseudonocardiaceae</taxon>
        <taxon>Amycolatopsis</taxon>
    </lineage>
</organism>
<dbReference type="RefSeq" id="WP_378260839.1">
    <property type="nucleotide sequence ID" value="NZ_JBHUKR010000004.1"/>
</dbReference>
<comment type="caution">
    <text evidence="4">The sequence shown here is derived from an EMBL/GenBank/DDBJ whole genome shotgun (WGS) entry which is preliminary data.</text>
</comment>
<dbReference type="Pfam" id="PF04434">
    <property type="entry name" value="SWIM"/>
    <property type="match status" value="1"/>
</dbReference>
<feature type="compositionally biased region" description="Polar residues" evidence="2">
    <location>
        <begin position="1"/>
        <end position="12"/>
    </location>
</feature>
<gene>
    <name evidence="4" type="ORF">ACFSXZ_02675</name>
</gene>
<keyword evidence="5" id="KW-1185">Reference proteome</keyword>
<feature type="domain" description="SWIM-type" evidence="3">
    <location>
        <begin position="414"/>
        <end position="451"/>
    </location>
</feature>